<dbReference type="PANTHER" id="PTHR46609">
    <property type="entry name" value="EXONUCLEASE, PHAGE-TYPE/RECB, C-TERMINAL DOMAIN-CONTAINING PROTEIN"/>
    <property type="match status" value="1"/>
</dbReference>
<keyword evidence="4" id="KW-0269">Exonuclease</keyword>
<evidence type="ECO:0000256" key="2">
    <source>
        <dbReference type="ARBA" id="ARBA00022759"/>
    </source>
</evidence>
<dbReference type="Gene3D" id="3.90.320.10">
    <property type="match status" value="1"/>
</dbReference>
<keyword evidence="2" id="KW-0255">Endonuclease</keyword>
<sequence length="405" mass="46850">MVKRELTATQQKLYNKYSYINYVNGLTSTMVRLPIDEIMLVEKATREQSNNPLWNMLRLDRQTASGSASAARSVPQSAAMSYGLCEEKVVKADRFLVNQIRELIEKTLECRILVEVLECGMFLSSLGLYSASPDAYFVAETHDDRQVLIPVEIKCPHTYRDINVDEIRKSLGDRNARYRIKHTALSVNKRGSYLFAVEQTDAHYRQMQRQMYVLNAPLCVYVVKFANSYVVCAVRRDNTFFLKEQQAERKLFEMFVRKNQTRKRYKVQDQRMKSITDNIANITLDQAQAFAATGLYYDFGVLQCVHCSKQFDADAPIRRILERHDYCGDTSIRQMSALYNCDFINHRKRVESLSAHRVNVKFADQGVYHDGSGLKTFCCGVETEREVKTVKHNDSCRYNLMLTSR</sequence>
<dbReference type="GO" id="GO:0004527">
    <property type="term" value="F:exonuclease activity"/>
    <property type="evidence" value="ECO:0007669"/>
    <property type="project" value="UniProtKB-KW"/>
</dbReference>
<keyword evidence="1" id="KW-0540">Nuclease</keyword>
<reference evidence="5 6" key="1">
    <citation type="journal article" date="2015" name="Virus Genes">
        <title>The genome sequence of Agrotis segetum nucleopolyhedrovirus B (AgseNPV-B) reveals a new baculovirus species within the Agrotis baculovirus complex.</title>
        <authorList>
            <person name="Wennmann J.T."/>
            <person name="Gueli Alletti G."/>
            <person name="Jehle J.A."/>
        </authorList>
    </citation>
    <scope>NUCLEOTIDE SEQUENCE [LARGE SCALE GENOMIC DNA]</scope>
    <source>
        <strain evidence="5">English</strain>
    </source>
</reference>
<dbReference type="InterPro" id="IPR011604">
    <property type="entry name" value="PDDEXK-like_dom_sf"/>
</dbReference>
<dbReference type="KEGG" id="vg:22619631"/>
<dbReference type="GO" id="GO:0004519">
    <property type="term" value="F:endonuclease activity"/>
    <property type="evidence" value="ECO:0007669"/>
    <property type="project" value="UniProtKB-KW"/>
</dbReference>
<dbReference type="EMBL" id="KM102981">
    <property type="protein sequence ID" value="AIZ48599.1"/>
    <property type="molecule type" value="Genomic_DNA"/>
</dbReference>
<dbReference type="PANTHER" id="PTHR46609:SF8">
    <property type="entry name" value="YQAJ VIRAL RECOMBINASE DOMAIN-CONTAINING PROTEIN"/>
    <property type="match status" value="1"/>
</dbReference>
<organism evidence="5 6">
    <name type="scientific">Agrotis segetum nucleopolyhedrovirus B</name>
    <dbReference type="NCBI Taxonomy" id="1580580"/>
    <lineage>
        <taxon>Viruses</taxon>
        <taxon>Viruses incertae sedis</taxon>
        <taxon>Naldaviricetes</taxon>
        <taxon>Lefavirales</taxon>
        <taxon>Baculoviridae</taxon>
        <taxon>Alphabaculovirus</taxon>
        <taxon>Alphabaculovirus alteragsegetum</taxon>
    </lineage>
</organism>
<evidence type="ECO:0000313" key="5">
    <source>
        <dbReference type="EMBL" id="AIZ48599.1"/>
    </source>
</evidence>
<dbReference type="RefSeq" id="YP_009112602.1">
    <property type="nucleotide sequence ID" value="NC_025960.1"/>
</dbReference>
<protein>
    <submittedName>
        <fullName evidence="5">Alk-exo</fullName>
    </submittedName>
</protein>
<evidence type="ECO:0000256" key="1">
    <source>
        <dbReference type="ARBA" id="ARBA00022722"/>
    </source>
</evidence>
<dbReference type="InterPro" id="IPR011335">
    <property type="entry name" value="Restrct_endonuc-II-like"/>
</dbReference>
<dbReference type="Pfam" id="PF01771">
    <property type="entry name" value="Viral_alk_exo"/>
    <property type="match status" value="1"/>
</dbReference>
<keyword evidence="3" id="KW-0378">Hydrolase</keyword>
<keyword evidence="6" id="KW-1185">Reference proteome</keyword>
<evidence type="ECO:0000313" key="6">
    <source>
        <dbReference type="Proteomes" id="UP000202327"/>
    </source>
</evidence>
<evidence type="ECO:0000256" key="3">
    <source>
        <dbReference type="ARBA" id="ARBA00022801"/>
    </source>
</evidence>
<dbReference type="InterPro" id="IPR034720">
    <property type="entry name" value="Viral_alk_exo"/>
</dbReference>
<proteinExistence type="predicted"/>
<accession>A0A0A7KR32</accession>
<evidence type="ECO:0000256" key="4">
    <source>
        <dbReference type="ARBA" id="ARBA00022839"/>
    </source>
</evidence>
<name>A0A0A7KR32_9ABAC</name>
<dbReference type="OrthoDB" id="9306at10239"/>
<dbReference type="InterPro" id="IPR051703">
    <property type="entry name" value="NF-kappa-B_Signaling_Reg"/>
</dbReference>
<dbReference type="GeneID" id="22619631"/>
<dbReference type="SUPFAM" id="SSF52980">
    <property type="entry name" value="Restriction endonuclease-like"/>
    <property type="match status" value="1"/>
</dbReference>
<dbReference type="Proteomes" id="UP000202327">
    <property type="component" value="Segment"/>
</dbReference>